<accession>A0AAD6EJX1</accession>
<sequence length="198" mass="23369">MLMPSRSQEMQQQEFEESMPTWQQYGEPMPGMSNMTNGLDEMFCMMKIRTNIDIPSRADYFNQRGSRVAMVNSQKLPIMNVVQMSASRVVLQKNMMITPYWHMNCHSLMGRYCIPQNYAVLKRAAENQMFHWVSFMTNPNPMKSQMVGKKSVLRAMPLQVLMYSYRLSMEQVRMLKFRRQHEMTILGPMYQMQMGSNE</sequence>
<comment type="similarity">
    <text evidence="1">Belongs to the 11S seed storage protein (globulins) family.</text>
</comment>
<evidence type="ECO:0000256" key="1">
    <source>
        <dbReference type="ARBA" id="ARBA00007178"/>
    </source>
</evidence>
<dbReference type="PANTHER" id="PTHR31189:SF54">
    <property type="entry name" value="11S GLOBULIN SEED STORAGE PROTEIN 2-LIKE"/>
    <property type="match status" value="1"/>
</dbReference>
<keyword evidence="4" id="KW-0708">Seed storage protein</keyword>
<dbReference type="InterPro" id="IPR006045">
    <property type="entry name" value="Cupin_1"/>
</dbReference>
<keyword evidence="8" id="KW-1185">Reference proteome</keyword>
<dbReference type="PRINTS" id="PR00439">
    <property type="entry name" value="11SGLOBULIN"/>
</dbReference>
<feature type="domain" description="Cupin type-1" evidence="6">
    <location>
        <begin position="50"/>
        <end position="173"/>
    </location>
</feature>
<evidence type="ECO:0000259" key="6">
    <source>
        <dbReference type="SMART" id="SM00835"/>
    </source>
</evidence>
<comment type="subunit">
    <text evidence="2">Hexamer; each subunit is composed of an acidic and a basic chain derived from a single precursor and linked by a disulfide bond.</text>
</comment>
<evidence type="ECO:0000313" key="7">
    <source>
        <dbReference type="EMBL" id="KAJ3687152.1"/>
    </source>
</evidence>
<dbReference type="SUPFAM" id="SSF51182">
    <property type="entry name" value="RmlC-like cupins"/>
    <property type="match status" value="1"/>
</dbReference>
<evidence type="ECO:0000256" key="5">
    <source>
        <dbReference type="ARBA" id="ARBA00023157"/>
    </source>
</evidence>
<evidence type="ECO:0000313" key="8">
    <source>
        <dbReference type="Proteomes" id="UP001210211"/>
    </source>
</evidence>
<dbReference type="PANTHER" id="PTHR31189">
    <property type="entry name" value="OS03G0336100 PROTEIN-RELATED"/>
    <property type="match status" value="1"/>
</dbReference>
<keyword evidence="3" id="KW-0758">Storage protein</keyword>
<dbReference type="EMBL" id="JAMRDG010000002">
    <property type="protein sequence ID" value="KAJ3687152.1"/>
    <property type="molecule type" value="Genomic_DNA"/>
</dbReference>
<dbReference type="Pfam" id="PF00190">
    <property type="entry name" value="Cupin_1"/>
    <property type="match status" value="2"/>
</dbReference>
<dbReference type="Proteomes" id="UP001210211">
    <property type="component" value="Unassembled WGS sequence"/>
</dbReference>
<dbReference type="GO" id="GO:0045735">
    <property type="term" value="F:nutrient reservoir activity"/>
    <property type="evidence" value="ECO:0007669"/>
    <property type="project" value="UniProtKB-KW"/>
</dbReference>
<dbReference type="InterPro" id="IPR006044">
    <property type="entry name" value="11S_seedstore_pln"/>
</dbReference>
<dbReference type="InterPro" id="IPR050253">
    <property type="entry name" value="Seed_Storage-Functional"/>
</dbReference>
<evidence type="ECO:0000256" key="3">
    <source>
        <dbReference type="ARBA" id="ARBA00022761"/>
    </source>
</evidence>
<dbReference type="Gene3D" id="2.60.120.10">
    <property type="entry name" value="Jelly Rolls"/>
    <property type="match status" value="2"/>
</dbReference>
<comment type="caution">
    <text evidence="7">The sequence shown here is derived from an EMBL/GenBank/DDBJ whole genome shotgun (WGS) entry which is preliminary data.</text>
</comment>
<proteinExistence type="inferred from homology"/>
<reference evidence="7 8" key="1">
    <citation type="journal article" date="2022" name="Cell">
        <title>Repeat-based holocentromeres influence genome architecture and karyotype evolution.</title>
        <authorList>
            <person name="Hofstatter P.G."/>
            <person name="Thangavel G."/>
            <person name="Lux T."/>
            <person name="Neumann P."/>
            <person name="Vondrak T."/>
            <person name="Novak P."/>
            <person name="Zhang M."/>
            <person name="Costa L."/>
            <person name="Castellani M."/>
            <person name="Scott A."/>
            <person name="Toegelov H."/>
            <person name="Fuchs J."/>
            <person name="Mata-Sucre Y."/>
            <person name="Dias Y."/>
            <person name="Vanzela A.L.L."/>
            <person name="Huettel B."/>
            <person name="Almeida C.C.S."/>
            <person name="Simkova H."/>
            <person name="Souza G."/>
            <person name="Pedrosa-Harand A."/>
            <person name="Macas J."/>
            <person name="Mayer K.F.X."/>
            <person name="Houben A."/>
            <person name="Marques A."/>
        </authorList>
    </citation>
    <scope>NUCLEOTIDE SEQUENCE [LARGE SCALE GENOMIC DNA]</scope>
    <source>
        <strain evidence="7">RhyTen1mFocal</strain>
    </source>
</reference>
<dbReference type="SMART" id="SM00835">
    <property type="entry name" value="Cupin_1"/>
    <property type="match status" value="1"/>
</dbReference>
<dbReference type="InterPro" id="IPR011051">
    <property type="entry name" value="RmlC_Cupin_sf"/>
</dbReference>
<evidence type="ECO:0000256" key="2">
    <source>
        <dbReference type="ARBA" id="ARBA00011818"/>
    </source>
</evidence>
<dbReference type="AlphaFoldDB" id="A0AAD6EJX1"/>
<name>A0AAD6EJX1_9POAL</name>
<gene>
    <name evidence="7" type="ORF">LUZ61_016316</name>
</gene>
<organism evidence="7 8">
    <name type="scientific">Rhynchospora tenuis</name>
    <dbReference type="NCBI Taxonomy" id="198213"/>
    <lineage>
        <taxon>Eukaryota</taxon>
        <taxon>Viridiplantae</taxon>
        <taxon>Streptophyta</taxon>
        <taxon>Embryophyta</taxon>
        <taxon>Tracheophyta</taxon>
        <taxon>Spermatophyta</taxon>
        <taxon>Magnoliopsida</taxon>
        <taxon>Liliopsida</taxon>
        <taxon>Poales</taxon>
        <taxon>Cyperaceae</taxon>
        <taxon>Cyperoideae</taxon>
        <taxon>Rhynchosporeae</taxon>
        <taxon>Rhynchospora</taxon>
    </lineage>
</organism>
<dbReference type="InterPro" id="IPR014710">
    <property type="entry name" value="RmlC-like_jellyroll"/>
</dbReference>
<keyword evidence="5" id="KW-1015">Disulfide bond</keyword>
<evidence type="ECO:0000256" key="4">
    <source>
        <dbReference type="ARBA" id="ARBA00023129"/>
    </source>
</evidence>
<protein>
    <recommendedName>
        <fullName evidence="6">Cupin type-1 domain-containing protein</fullName>
    </recommendedName>
</protein>